<feature type="binding site" evidence="14">
    <location>
        <begin position="8"/>
        <end position="15"/>
    </location>
    <ligand>
        <name>ATP</name>
        <dbReference type="ChEBI" id="CHEBI:30616"/>
    </ligand>
</feature>
<evidence type="ECO:0000256" key="10">
    <source>
        <dbReference type="ARBA" id="ARBA00022840"/>
    </source>
</evidence>
<dbReference type="Gene3D" id="2.30.30.280">
    <property type="entry name" value="Adenine nucleotide alpha hydrolases-like domains"/>
    <property type="match status" value="1"/>
</dbReference>
<evidence type="ECO:0000256" key="3">
    <source>
        <dbReference type="ARBA" id="ARBA00011949"/>
    </source>
</evidence>
<evidence type="ECO:0000256" key="4">
    <source>
        <dbReference type="ARBA" id="ARBA00013805"/>
    </source>
</evidence>
<feature type="active site" description="Nucleophile" evidence="14">
    <location>
        <position position="99"/>
    </location>
</feature>
<evidence type="ECO:0000256" key="11">
    <source>
        <dbReference type="ARBA" id="ARBA00022884"/>
    </source>
</evidence>
<comment type="subunit">
    <text evidence="14">Interacts with TusE.</text>
</comment>
<sequence length="372" mass="42692">MKKKVVIGISGGVDSSVSAWLLKKNGYHVEGVFMKNWEENNCKSYCSIKQDLQDAQCLCEQIGINLTVLNFSKQYWDKVFKIFLKEYQLGKTPNPDILCNKEIKFKVFLNFAFEEMQADYIATGHYARRVDFRGKSYLFSGIDMNKDQSYFLHQIKHQEISKCLFPVGNFIKLQVRHIASQLNLITANKKDSTGICFIGKRNFKKFIKNYLLASPGIITSIKNKKIGYHPGLIYYTIGQRKGININSTYNTCADPWYVADKDVKKNSLIVVQGRNHLALLSVSIIVIYPHWIDQMPLNSELKCTIKTRYRQENTGCLIKKPKSKKYLKVIFDQPIFAVTPGQSAVFYLKNRCLGGGIIHSRTLLHDLLNKSK</sequence>
<dbReference type="FunFam" id="3.40.50.620:FF:000004">
    <property type="entry name" value="tRNA-specific 2-thiouridylase MnmA"/>
    <property type="match status" value="1"/>
</dbReference>
<dbReference type="FunFam" id="2.40.30.10:FF:000023">
    <property type="entry name" value="tRNA-specific 2-thiouridylase MnmA"/>
    <property type="match status" value="1"/>
</dbReference>
<evidence type="ECO:0000256" key="12">
    <source>
        <dbReference type="ARBA" id="ARBA00023157"/>
    </source>
</evidence>
<name>H6Q5R5_WIGGL</name>
<dbReference type="Proteomes" id="UP000009061">
    <property type="component" value="Chromosome"/>
</dbReference>
<keyword evidence="6 14" id="KW-0820">tRNA-binding</keyword>
<feature type="domain" description="tRNA-specific 2-thiouridylase MnmA-like central" evidence="16">
    <location>
        <begin position="204"/>
        <end position="272"/>
    </location>
</feature>
<keyword evidence="11 14" id="KW-0694">RNA-binding</keyword>
<keyword evidence="18" id="KW-1185">Reference proteome</keyword>
<evidence type="ECO:0000256" key="6">
    <source>
        <dbReference type="ARBA" id="ARBA00022555"/>
    </source>
</evidence>
<feature type="binding site" evidence="14">
    <location>
        <position position="34"/>
    </location>
    <ligand>
        <name>ATP</name>
        <dbReference type="ChEBI" id="CHEBI:30616"/>
    </ligand>
</feature>
<evidence type="ECO:0000256" key="13">
    <source>
        <dbReference type="ARBA" id="ARBA00051542"/>
    </source>
</evidence>
<feature type="binding site" evidence="14">
    <location>
        <position position="124"/>
    </location>
    <ligand>
        <name>ATP</name>
        <dbReference type="ChEBI" id="CHEBI:30616"/>
    </ligand>
</feature>
<dbReference type="CDD" id="cd01998">
    <property type="entry name" value="MnmA_TRMU-like"/>
    <property type="match status" value="1"/>
</dbReference>
<keyword evidence="9 14" id="KW-0547">Nucleotide-binding</keyword>
<dbReference type="eggNOG" id="COG0482">
    <property type="taxonomic scope" value="Bacteria"/>
</dbReference>
<dbReference type="EMBL" id="CP003315">
    <property type="protein sequence ID" value="AFA40970.1"/>
    <property type="molecule type" value="Genomic_DNA"/>
</dbReference>
<evidence type="ECO:0000259" key="15">
    <source>
        <dbReference type="Pfam" id="PF20258"/>
    </source>
</evidence>
<evidence type="ECO:0000313" key="17">
    <source>
        <dbReference type="EMBL" id="AFA40970.1"/>
    </source>
</evidence>
<dbReference type="NCBIfam" id="NF001138">
    <property type="entry name" value="PRK00143.1"/>
    <property type="match status" value="1"/>
</dbReference>
<feature type="domain" description="tRNA-specific 2-thiouridylase MnmA-like C-terminal" evidence="15">
    <location>
        <begin position="283"/>
        <end position="358"/>
    </location>
</feature>
<dbReference type="InterPro" id="IPR046884">
    <property type="entry name" value="MnmA-like_central"/>
</dbReference>
<comment type="function">
    <text evidence="14">Catalyzes the 2-thiolation of uridine at the wobble position (U34) of tRNA(Lys), tRNA(Glu) and tRNA(Gln), leading to the formation of s(2)U34, the first step of tRNA-mnm(5)s(2)U34 synthesis. Sulfur is provided by IscS, via a sulfur-relay system. Binds ATP and its substrate tRNAs.</text>
</comment>
<dbReference type="Pfam" id="PF20259">
    <property type="entry name" value="tRNA_Me_trans_M"/>
    <property type="match status" value="1"/>
</dbReference>
<feature type="region of interest" description="Interaction with tRNA" evidence="14">
    <location>
        <begin position="146"/>
        <end position="148"/>
    </location>
</feature>
<dbReference type="RefSeq" id="WP_014353909.1">
    <property type="nucleotide sequence ID" value="NC_016893.1"/>
</dbReference>
<feature type="disulfide bond" description="Alternate" evidence="14">
    <location>
        <begin position="99"/>
        <end position="196"/>
    </location>
</feature>
<feature type="site" description="Interaction with tRNA" evidence="14">
    <location>
        <position position="125"/>
    </location>
</feature>
<keyword evidence="17" id="KW-0489">Methyltransferase</keyword>
<keyword evidence="8 14" id="KW-0819">tRNA processing</keyword>
<dbReference type="NCBIfam" id="TIGR00420">
    <property type="entry name" value="trmU"/>
    <property type="match status" value="1"/>
</dbReference>
<dbReference type="GO" id="GO:0002143">
    <property type="term" value="P:tRNA wobble position uridine thiolation"/>
    <property type="evidence" value="ECO:0007669"/>
    <property type="project" value="TreeGrafter"/>
</dbReference>
<evidence type="ECO:0000256" key="1">
    <source>
        <dbReference type="ARBA" id="ARBA00004496"/>
    </source>
</evidence>
<protein>
    <recommendedName>
        <fullName evidence="4 14">tRNA-specific 2-thiouridylase MnmA</fullName>
        <ecNumber evidence="3 14">2.8.1.13</ecNumber>
    </recommendedName>
</protein>
<evidence type="ECO:0000256" key="2">
    <source>
        <dbReference type="ARBA" id="ARBA00006191"/>
    </source>
</evidence>
<dbReference type="KEGG" id="wgl:WIGMOR_0110"/>
<proteinExistence type="inferred from homology"/>
<evidence type="ECO:0000313" key="18">
    <source>
        <dbReference type="Proteomes" id="UP000009061"/>
    </source>
</evidence>
<dbReference type="Pfam" id="PF20258">
    <property type="entry name" value="tRNA_Me_trans_C"/>
    <property type="match status" value="1"/>
</dbReference>
<dbReference type="GO" id="GO:0005524">
    <property type="term" value="F:ATP binding"/>
    <property type="evidence" value="ECO:0007669"/>
    <property type="project" value="UniProtKB-KW"/>
</dbReference>
<dbReference type="STRING" id="1142511.WIGMOR_0110"/>
<evidence type="ECO:0000256" key="14">
    <source>
        <dbReference type="HAMAP-Rule" id="MF_00144"/>
    </source>
</evidence>
<evidence type="ECO:0000256" key="9">
    <source>
        <dbReference type="ARBA" id="ARBA00022741"/>
    </source>
</evidence>
<dbReference type="InterPro" id="IPR046885">
    <property type="entry name" value="MnmA-like_C"/>
</dbReference>
<dbReference type="PANTHER" id="PTHR11933:SF5">
    <property type="entry name" value="MITOCHONDRIAL TRNA-SPECIFIC 2-THIOURIDYLASE 1"/>
    <property type="match status" value="1"/>
</dbReference>
<dbReference type="FunFam" id="2.30.30.280:FF:000001">
    <property type="entry name" value="tRNA-specific 2-thiouridylase MnmA"/>
    <property type="match status" value="1"/>
</dbReference>
<dbReference type="InterPro" id="IPR004506">
    <property type="entry name" value="MnmA-like"/>
</dbReference>
<dbReference type="SUPFAM" id="SSF52402">
    <property type="entry name" value="Adenine nucleotide alpha hydrolases-like"/>
    <property type="match status" value="1"/>
</dbReference>
<dbReference type="HOGENOM" id="CLU_035188_1_0_6"/>
<dbReference type="Gene3D" id="3.40.50.620">
    <property type="entry name" value="HUPs"/>
    <property type="match status" value="1"/>
</dbReference>
<dbReference type="OrthoDB" id="9800696at2"/>
<dbReference type="GO" id="GO:0000049">
    <property type="term" value="F:tRNA binding"/>
    <property type="evidence" value="ECO:0007669"/>
    <property type="project" value="UniProtKB-KW"/>
</dbReference>
<feature type="site" description="Interaction with tRNA" evidence="14">
    <location>
        <position position="342"/>
    </location>
</feature>
<comment type="subcellular location">
    <subcellularLocation>
        <location evidence="1 14">Cytoplasm</location>
    </subcellularLocation>
</comment>
<dbReference type="InterPro" id="IPR014729">
    <property type="entry name" value="Rossmann-like_a/b/a_fold"/>
</dbReference>
<dbReference type="GO" id="GO:0005737">
    <property type="term" value="C:cytoplasm"/>
    <property type="evidence" value="ECO:0007669"/>
    <property type="project" value="UniProtKB-SubCell"/>
</dbReference>
<keyword evidence="10 14" id="KW-0067">ATP-binding</keyword>
<evidence type="ECO:0000256" key="7">
    <source>
        <dbReference type="ARBA" id="ARBA00022679"/>
    </source>
</evidence>
<keyword evidence="5 14" id="KW-0963">Cytoplasm</keyword>
<dbReference type="PANTHER" id="PTHR11933">
    <property type="entry name" value="TRNA 5-METHYLAMINOMETHYL-2-THIOURIDYLATE -METHYLTRANSFERASE"/>
    <property type="match status" value="1"/>
</dbReference>
<dbReference type="GO" id="GO:0032259">
    <property type="term" value="P:methylation"/>
    <property type="evidence" value="ECO:0007669"/>
    <property type="project" value="UniProtKB-KW"/>
</dbReference>
<comment type="similarity">
    <text evidence="2 14">Belongs to the MnmA/TRMU family.</text>
</comment>
<accession>H6Q5R5</accession>
<dbReference type="AlphaFoldDB" id="H6Q5R5"/>
<dbReference type="Gene3D" id="2.40.30.10">
    <property type="entry name" value="Translation factors"/>
    <property type="match status" value="1"/>
</dbReference>
<dbReference type="InterPro" id="IPR023382">
    <property type="entry name" value="MnmA-like_central_sf"/>
</dbReference>
<dbReference type="GO" id="GO:0008168">
    <property type="term" value="F:methyltransferase activity"/>
    <property type="evidence" value="ECO:0007669"/>
    <property type="project" value="UniProtKB-KW"/>
</dbReference>
<comment type="catalytic activity">
    <reaction evidence="13 14">
        <text>S-sulfanyl-L-cysteinyl-[protein] + uridine(34) in tRNA + AH2 + ATP = 2-thiouridine(34) in tRNA + L-cysteinyl-[protein] + A + AMP + diphosphate + H(+)</text>
        <dbReference type="Rhea" id="RHEA:47032"/>
        <dbReference type="Rhea" id="RHEA-COMP:10131"/>
        <dbReference type="Rhea" id="RHEA-COMP:11726"/>
        <dbReference type="Rhea" id="RHEA-COMP:11727"/>
        <dbReference type="Rhea" id="RHEA-COMP:11728"/>
        <dbReference type="ChEBI" id="CHEBI:13193"/>
        <dbReference type="ChEBI" id="CHEBI:15378"/>
        <dbReference type="ChEBI" id="CHEBI:17499"/>
        <dbReference type="ChEBI" id="CHEBI:29950"/>
        <dbReference type="ChEBI" id="CHEBI:30616"/>
        <dbReference type="ChEBI" id="CHEBI:33019"/>
        <dbReference type="ChEBI" id="CHEBI:61963"/>
        <dbReference type="ChEBI" id="CHEBI:65315"/>
        <dbReference type="ChEBI" id="CHEBI:87170"/>
        <dbReference type="ChEBI" id="CHEBI:456215"/>
        <dbReference type="EC" id="2.8.1.13"/>
    </reaction>
</comment>
<organism evidence="17 18">
    <name type="scientific">Wigglesworthia glossinidia endosymbiont of Glossina morsitans morsitans</name>
    <name type="common">Yale colony</name>
    <dbReference type="NCBI Taxonomy" id="1142511"/>
    <lineage>
        <taxon>Bacteria</taxon>
        <taxon>Pseudomonadati</taxon>
        <taxon>Pseudomonadota</taxon>
        <taxon>Gammaproteobacteria</taxon>
        <taxon>Enterobacterales</taxon>
        <taxon>Erwiniaceae</taxon>
        <taxon>Wigglesworthia</taxon>
    </lineage>
</organism>
<evidence type="ECO:0000256" key="5">
    <source>
        <dbReference type="ARBA" id="ARBA00022490"/>
    </source>
</evidence>
<evidence type="ECO:0000256" key="8">
    <source>
        <dbReference type="ARBA" id="ARBA00022694"/>
    </source>
</evidence>
<dbReference type="GO" id="GO:0103016">
    <property type="term" value="F:tRNA-uridine 2-sulfurtransferase activity"/>
    <property type="evidence" value="ECO:0007669"/>
    <property type="project" value="UniProtKB-EC"/>
</dbReference>
<feature type="active site" description="Cysteine persulfide intermediate" evidence="14">
    <location>
        <position position="196"/>
    </location>
</feature>
<dbReference type="EC" id="2.8.1.13" evidence="3 14"/>
<reference evidence="17 18" key="1">
    <citation type="journal article" date="2012" name="MBio">
        <title>Insight into the transmission biology and species-specific functional capabilities of tsetse (Diptera: glossinidae) obligate symbiont wigglesworthia.</title>
        <authorList>
            <person name="Rio R.V."/>
            <person name="Symula R.E."/>
            <person name="Wang J."/>
            <person name="Lohs C."/>
            <person name="Wu Y.N."/>
            <person name="Snyder A.K."/>
            <person name="Bjornson R.D."/>
            <person name="Oshima K."/>
            <person name="Biehl B.S."/>
            <person name="Perna N.T."/>
            <person name="Hattori M."/>
            <person name="Aksoy S."/>
        </authorList>
    </citation>
    <scope>NUCLEOTIDE SEQUENCE [LARGE SCALE GENOMIC DNA]</scope>
    <source>
        <strain evidence="17">WGM</strain>
    </source>
</reference>
<dbReference type="HAMAP" id="MF_00144">
    <property type="entry name" value="tRNA_thiouridyl_MnmA"/>
    <property type="match status" value="1"/>
</dbReference>
<keyword evidence="7 14" id="KW-0808">Transferase</keyword>
<gene>
    <name evidence="14 17" type="primary">mnmA</name>
    <name evidence="17" type="synonym">asuE</name>
    <name evidence="17" type="synonym">trmU</name>
    <name evidence="17" type="synonym">ycfB</name>
    <name evidence="17" type="ORF">WIGMOR_0110</name>
</gene>
<feature type="region of interest" description="Interaction with target base in tRNA" evidence="14">
    <location>
        <begin position="94"/>
        <end position="96"/>
    </location>
</feature>
<evidence type="ECO:0000259" key="16">
    <source>
        <dbReference type="Pfam" id="PF20259"/>
    </source>
</evidence>
<keyword evidence="12 14" id="KW-1015">Disulfide bond</keyword>
<feature type="region of interest" description="Interaction with tRNA" evidence="14">
    <location>
        <begin position="308"/>
        <end position="309"/>
    </location>
</feature>
<dbReference type="Pfam" id="PF03054">
    <property type="entry name" value="tRNA_Me_trans"/>
    <property type="match status" value="1"/>
</dbReference>